<dbReference type="GO" id="GO:0016740">
    <property type="term" value="F:transferase activity"/>
    <property type="evidence" value="ECO:0007669"/>
    <property type="project" value="UniProtKB-KW"/>
</dbReference>
<dbReference type="SFLD" id="SFLDG01180">
    <property type="entry name" value="SUF1"/>
    <property type="match status" value="1"/>
</dbReference>
<name>A0A4P8ITN1_9BURK</name>
<dbReference type="KEGG" id="tvl:FAZ95_25890"/>
<keyword evidence="2" id="KW-0808">Transferase</keyword>
<dbReference type="Gene3D" id="1.20.1050.130">
    <property type="match status" value="1"/>
</dbReference>
<dbReference type="OrthoDB" id="9810080at2"/>
<dbReference type="CDD" id="cd03193">
    <property type="entry name" value="GST_C_Metaxin"/>
    <property type="match status" value="1"/>
</dbReference>
<dbReference type="Pfam" id="PF17171">
    <property type="entry name" value="GST_C_6"/>
    <property type="match status" value="1"/>
</dbReference>
<dbReference type="InterPro" id="IPR036282">
    <property type="entry name" value="Glutathione-S-Trfase_C_sf"/>
</dbReference>
<dbReference type="PANTHER" id="PTHR12289:SF41">
    <property type="entry name" value="FAILED AXON CONNECTIONS-RELATED"/>
    <property type="match status" value="1"/>
</dbReference>
<keyword evidence="3" id="KW-1185">Reference proteome</keyword>
<dbReference type="PANTHER" id="PTHR12289">
    <property type="entry name" value="METAXIN RELATED"/>
    <property type="match status" value="1"/>
</dbReference>
<dbReference type="PROSITE" id="PS50404">
    <property type="entry name" value="GST_NTER"/>
    <property type="match status" value="1"/>
</dbReference>
<dbReference type="InterPro" id="IPR036249">
    <property type="entry name" value="Thioredoxin-like_sf"/>
</dbReference>
<dbReference type="SUPFAM" id="SSF52833">
    <property type="entry name" value="Thioredoxin-like"/>
    <property type="match status" value="1"/>
</dbReference>
<protein>
    <submittedName>
        <fullName evidence="2">Glutathione S-transferase family protein</fullName>
    </submittedName>
</protein>
<proteinExistence type="predicted"/>
<dbReference type="SFLD" id="SFLDG01200">
    <property type="entry name" value="SUF1.1"/>
    <property type="match status" value="1"/>
</dbReference>
<dbReference type="RefSeq" id="WP_137335359.1">
    <property type="nucleotide sequence ID" value="NZ_CP040078.1"/>
</dbReference>
<dbReference type="Proteomes" id="UP000298656">
    <property type="component" value="Chromosome 2"/>
</dbReference>
<accession>A0A4P8ITN1</accession>
<dbReference type="EMBL" id="CP040078">
    <property type="protein sequence ID" value="QCP52588.1"/>
    <property type="molecule type" value="Genomic_DNA"/>
</dbReference>
<dbReference type="InterPro" id="IPR033468">
    <property type="entry name" value="Metaxin_GST"/>
</dbReference>
<dbReference type="Pfam" id="PF17172">
    <property type="entry name" value="GST_N_4"/>
    <property type="match status" value="1"/>
</dbReference>
<evidence type="ECO:0000259" key="1">
    <source>
        <dbReference type="PROSITE" id="PS50404"/>
    </source>
</evidence>
<dbReference type="SFLD" id="SFLDS00019">
    <property type="entry name" value="Glutathione_Transferase_(cytos"/>
    <property type="match status" value="1"/>
</dbReference>
<evidence type="ECO:0000313" key="3">
    <source>
        <dbReference type="Proteomes" id="UP000298656"/>
    </source>
</evidence>
<dbReference type="InterPro" id="IPR040079">
    <property type="entry name" value="Glutathione_S-Trfase"/>
</dbReference>
<feature type="domain" description="GST N-terminal" evidence="1">
    <location>
        <begin position="1"/>
        <end position="78"/>
    </location>
</feature>
<reference evidence="2 3" key="1">
    <citation type="submission" date="2019-05" db="EMBL/GenBank/DDBJ databases">
        <title>Burkholderia sp. DHOD12, isolated from subtropical forest soil.</title>
        <authorList>
            <person name="Gao Z.-H."/>
            <person name="Qiu L.-H."/>
        </authorList>
    </citation>
    <scope>NUCLEOTIDE SEQUENCE [LARGE SCALE GENOMIC DNA]</scope>
    <source>
        <strain evidence="2 3">DHOD12</strain>
    </source>
</reference>
<dbReference type="InterPro" id="IPR012336">
    <property type="entry name" value="Thioredoxin-like_fold"/>
</dbReference>
<evidence type="ECO:0000313" key="2">
    <source>
        <dbReference type="EMBL" id="QCP52588.1"/>
    </source>
</evidence>
<dbReference type="SUPFAM" id="SSF47616">
    <property type="entry name" value="GST C-terminal domain-like"/>
    <property type="match status" value="1"/>
</dbReference>
<dbReference type="AlphaFoldDB" id="A0A4P8ITN1"/>
<dbReference type="InterPro" id="IPR026928">
    <property type="entry name" value="FAX/IsoI-like"/>
</dbReference>
<dbReference type="InterPro" id="IPR004045">
    <property type="entry name" value="Glutathione_S-Trfase_N"/>
</dbReference>
<sequence length="248" mass="28369">MPTLYSYPDLFGVADNNPFGLKVYAFMRLCDLDFEHKHILDPKEAPRGQLPYLVDGDTSIGDSDTIIAYLKRKYDLRIDGALSAGQSNLDFLVRRTLDDLYWPMSFSRWRDERFRPAFCHAFMAAHPEVTASALEAASEYNRLRYHYQGIGRYEPDQAYERGIGDLRVVADLLGDSGFVFGPKPATIDAAIYGCVANIYYYEIDTPLKGYVLSRPNLVRHCKAIHERIGRNARRLSRHFRPAHIVKPT</sequence>
<organism evidence="2 3">
    <name type="scientific">Trinickia violacea</name>
    <dbReference type="NCBI Taxonomy" id="2571746"/>
    <lineage>
        <taxon>Bacteria</taxon>
        <taxon>Pseudomonadati</taxon>
        <taxon>Pseudomonadota</taxon>
        <taxon>Betaproteobacteria</taxon>
        <taxon>Burkholderiales</taxon>
        <taxon>Burkholderiaceae</taxon>
        <taxon>Trinickia</taxon>
    </lineage>
</organism>
<gene>
    <name evidence="2" type="ORF">FAZ95_25890</name>
</gene>
<dbReference type="InterPro" id="IPR050931">
    <property type="entry name" value="Mito_Protein_Transport_Metaxin"/>
</dbReference>